<dbReference type="Pfam" id="PF00903">
    <property type="entry name" value="Glyoxalase"/>
    <property type="match status" value="1"/>
</dbReference>
<dbReference type="PROSITE" id="PS51819">
    <property type="entry name" value="VOC"/>
    <property type="match status" value="1"/>
</dbReference>
<dbReference type="AlphaFoldDB" id="A0A3B1B7H1"/>
<dbReference type="InterPro" id="IPR029068">
    <property type="entry name" value="Glyas_Bleomycin-R_OHBP_Dase"/>
</dbReference>
<gene>
    <name evidence="2" type="ORF">MNBD_GAMMA20-233</name>
</gene>
<proteinExistence type="predicted"/>
<reference evidence="2" key="1">
    <citation type="submission" date="2018-06" db="EMBL/GenBank/DDBJ databases">
        <authorList>
            <person name="Zhirakovskaya E."/>
        </authorList>
    </citation>
    <scope>NUCLEOTIDE SEQUENCE</scope>
</reference>
<dbReference type="Gene3D" id="3.10.180.10">
    <property type="entry name" value="2,3-Dihydroxybiphenyl 1,2-Dioxygenase, domain 1"/>
    <property type="match status" value="1"/>
</dbReference>
<organism evidence="2">
    <name type="scientific">hydrothermal vent metagenome</name>
    <dbReference type="NCBI Taxonomy" id="652676"/>
    <lineage>
        <taxon>unclassified sequences</taxon>
        <taxon>metagenomes</taxon>
        <taxon>ecological metagenomes</taxon>
    </lineage>
</organism>
<evidence type="ECO:0000313" key="2">
    <source>
        <dbReference type="EMBL" id="VAX02255.1"/>
    </source>
</evidence>
<protein>
    <recommendedName>
        <fullName evidence="1">VOC domain-containing protein</fullName>
    </recommendedName>
</protein>
<dbReference type="EMBL" id="UOFU01000258">
    <property type="protein sequence ID" value="VAX02255.1"/>
    <property type="molecule type" value="Genomic_DNA"/>
</dbReference>
<feature type="domain" description="VOC" evidence="1">
    <location>
        <begin position="2"/>
        <end position="138"/>
    </location>
</feature>
<evidence type="ECO:0000259" key="1">
    <source>
        <dbReference type="PROSITE" id="PS51819"/>
    </source>
</evidence>
<sequence length="142" mass="16203">MTFKKLTPNLMVEDVAQSVVFYRDLLGFELLMAMRDERPVEELPVAGDKPLDWAMMQRDQVAFMFQQRNSLVEEIPVLDGCTIGASLTLYIALEGVDALYESLQGRADIIKPPQTSFYGRRELYLRDCNGYILALTEEVESE</sequence>
<dbReference type="InterPro" id="IPR037523">
    <property type="entry name" value="VOC_core"/>
</dbReference>
<dbReference type="InterPro" id="IPR004360">
    <property type="entry name" value="Glyas_Fos-R_dOase_dom"/>
</dbReference>
<dbReference type="SUPFAM" id="SSF54593">
    <property type="entry name" value="Glyoxalase/Bleomycin resistance protein/Dihydroxybiphenyl dioxygenase"/>
    <property type="match status" value="1"/>
</dbReference>
<name>A0A3B1B7H1_9ZZZZ</name>
<accession>A0A3B1B7H1</accession>